<comment type="caution">
    <text evidence="2">The sequence shown here is derived from an EMBL/GenBank/DDBJ whole genome shotgun (WGS) entry which is preliminary data.</text>
</comment>
<organism evidence="2 3">
    <name type="scientific">Caulobacter segnis</name>
    <dbReference type="NCBI Taxonomy" id="88688"/>
    <lineage>
        <taxon>Bacteria</taxon>
        <taxon>Pseudomonadati</taxon>
        <taxon>Pseudomonadota</taxon>
        <taxon>Alphaproteobacteria</taxon>
        <taxon>Caulobacterales</taxon>
        <taxon>Caulobacteraceae</taxon>
        <taxon>Caulobacter</taxon>
    </lineage>
</organism>
<dbReference type="RefSeq" id="WP_304280803.1">
    <property type="nucleotide sequence ID" value="NZ_QFQZ01000068.1"/>
</dbReference>
<dbReference type="InterPro" id="IPR029068">
    <property type="entry name" value="Glyas_Bleomycin-R_OHBP_Dase"/>
</dbReference>
<dbReference type="EMBL" id="QFQZ01000068">
    <property type="protein sequence ID" value="PZR32125.1"/>
    <property type="molecule type" value="Genomic_DNA"/>
</dbReference>
<evidence type="ECO:0000313" key="2">
    <source>
        <dbReference type="EMBL" id="PZR32125.1"/>
    </source>
</evidence>
<dbReference type="Pfam" id="PF00903">
    <property type="entry name" value="Glyoxalase"/>
    <property type="match status" value="1"/>
</dbReference>
<sequence>MRRPGLVSAIVYDDPKAAVAWLQQAFGFSIALLVEDDQGRLAHGELTFGDSTVMIGSPWHGRLASPDGLGGKTTQTVHIQITGDVDVHCARARAAGARIFAEPETQFYGDRTYRCYDPEGHIWTVAAPVESVSIAEMEARSGHKISAPST</sequence>
<dbReference type="PANTHER" id="PTHR34109:SF1">
    <property type="entry name" value="VOC DOMAIN-CONTAINING PROTEIN"/>
    <property type="match status" value="1"/>
</dbReference>
<reference evidence="2 3" key="1">
    <citation type="submission" date="2017-08" db="EMBL/GenBank/DDBJ databases">
        <title>Infants hospitalized years apart are colonized by the same room-sourced microbial strains.</title>
        <authorList>
            <person name="Brooks B."/>
            <person name="Olm M.R."/>
            <person name="Firek B.A."/>
            <person name="Baker R."/>
            <person name="Thomas B.C."/>
            <person name="Morowitz M.J."/>
            <person name="Banfield J.F."/>
        </authorList>
    </citation>
    <scope>NUCLEOTIDE SEQUENCE [LARGE SCALE GENOMIC DNA]</scope>
    <source>
        <strain evidence="2">S2_003_000_R2_4</strain>
    </source>
</reference>
<evidence type="ECO:0000313" key="3">
    <source>
        <dbReference type="Proteomes" id="UP000249393"/>
    </source>
</evidence>
<dbReference type="AlphaFoldDB" id="A0A2W5V9U4"/>
<gene>
    <name evidence="2" type="ORF">DI526_17595</name>
</gene>
<name>A0A2W5V9U4_9CAUL</name>
<dbReference type="InterPro" id="IPR004360">
    <property type="entry name" value="Glyas_Fos-R_dOase_dom"/>
</dbReference>
<dbReference type="Gene3D" id="3.30.720.110">
    <property type="match status" value="1"/>
</dbReference>
<protein>
    <submittedName>
        <fullName evidence="2">Glyoxalase</fullName>
    </submittedName>
</protein>
<dbReference type="Proteomes" id="UP000249393">
    <property type="component" value="Unassembled WGS sequence"/>
</dbReference>
<dbReference type="Gene3D" id="3.30.720.120">
    <property type="match status" value="1"/>
</dbReference>
<dbReference type="InterPro" id="IPR037523">
    <property type="entry name" value="VOC_core"/>
</dbReference>
<dbReference type="PROSITE" id="PS51819">
    <property type="entry name" value="VOC"/>
    <property type="match status" value="1"/>
</dbReference>
<dbReference type="SUPFAM" id="SSF54593">
    <property type="entry name" value="Glyoxalase/Bleomycin resistance protein/Dihydroxybiphenyl dioxygenase"/>
    <property type="match status" value="1"/>
</dbReference>
<feature type="domain" description="VOC" evidence="1">
    <location>
        <begin position="3"/>
        <end position="128"/>
    </location>
</feature>
<accession>A0A2W5V9U4</accession>
<dbReference type="PANTHER" id="PTHR34109">
    <property type="entry name" value="BNAUNNG04460D PROTEIN-RELATED"/>
    <property type="match status" value="1"/>
</dbReference>
<proteinExistence type="predicted"/>
<evidence type="ECO:0000259" key="1">
    <source>
        <dbReference type="PROSITE" id="PS51819"/>
    </source>
</evidence>